<reference evidence="2 3" key="1">
    <citation type="submission" date="2019-09" db="EMBL/GenBank/DDBJ databases">
        <authorList>
            <person name="Wang X."/>
        </authorList>
    </citation>
    <scope>NUCLEOTIDE SEQUENCE [LARGE SCALE GENOMIC DNA]</scope>
    <source>
        <strain evidence="2 3">CICC 11023</strain>
    </source>
</reference>
<keyword evidence="2" id="KW-0808">Transferase</keyword>
<dbReference type="Pfam" id="PF08241">
    <property type="entry name" value="Methyltransf_11"/>
    <property type="match status" value="1"/>
</dbReference>
<name>A0A5N0EDL8_9NOCA</name>
<comment type="caution">
    <text evidence="2">The sequence shown here is derived from an EMBL/GenBank/DDBJ whole genome shotgun (WGS) entry which is preliminary data.</text>
</comment>
<dbReference type="GO" id="GO:0008757">
    <property type="term" value="F:S-adenosylmethionine-dependent methyltransferase activity"/>
    <property type="evidence" value="ECO:0007669"/>
    <property type="project" value="InterPro"/>
</dbReference>
<dbReference type="PANTHER" id="PTHR43591">
    <property type="entry name" value="METHYLTRANSFERASE"/>
    <property type="match status" value="1"/>
</dbReference>
<dbReference type="RefSeq" id="WP_150404806.1">
    <property type="nucleotide sequence ID" value="NZ_VXLC01000014.1"/>
</dbReference>
<gene>
    <name evidence="2" type="ORF">F3087_27000</name>
</gene>
<protein>
    <submittedName>
        <fullName evidence="2">Class I SAM-dependent methyltransferase</fullName>
    </submittedName>
</protein>
<sequence>MVDPDTSHSSTAGAGAAAQRRITSFWQVVAAEYNSPDNLARPGTPGYDDWVSAICGLLPEPPARVLDVGTGTGFVARIAAELGHQVTAIDLSEAMLEATIAPGLAISFAVGDAVDPPFAPGSFDVVINRSLLWTLREPERAFVNWHALLASGGRAVCIYGVNSEAGGPPVDQRKAELFAGYYTREVQSLLPAMRLADHEPVIRLANGAGFDDVEIVELESVQGWEASPGAFQPCAIIAHRD</sequence>
<dbReference type="EMBL" id="VXLC01000014">
    <property type="protein sequence ID" value="KAA8886235.1"/>
    <property type="molecule type" value="Genomic_DNA"/>
</dbReference>
<dbReference type="InterPro" id="IPR029063">
    <property type="entry name" value="SAM-dependent_MTases_sf"/>
</dbReference>
<dbReference type="InterPro" id="IPR013216">
    <property type="entry name" value="Methyltransf_11"/>
</dbReference>
<dbReference type="GO" id="GO:0032259">
    <property type="term" value="P:methylation"/>
    <property type="evidence" value="ECO:0007669"/>
    <property type="project" value="UniProtKB-KW"/>
</dbReference>
<feature type="domain" description="Methyltransferase type 11" evidence="1">
    <location>
        <begin position="66"/>
        <end position="157"/>
    </location>
</feature>
<organism evidence="2 3">
    <name type="scientific">Nocardia colli</name>
    <dbReference type="NCBI Taxonomy" id="2545717"/>
    <lineage>
        <taxon>Bacteria</taxon>
        <taxon>Bacillati</taxon>
        <taxon>Actinomycetota</taxon>
        <taxon>Actinomycetes</taxon>
        <taxon>Mycobacteriales</taxon>
        <taxon>Nocardiaceae</taxon>
        <taxon>Nocardia</taxon>
    </lineage>
</organism>
<dbReference type="Proteomes" id="UP000323876">
    <property type="component" value="Unassembled WGS sequence"/>
</dbReference>
<evidence type="ECO:0000259" key="1">
    <source>
        <dbReference type="Pfam" id="PF08241"/>
    </source>
</evidence>
<dbReference type="PANTHER" id="PTHR43591:SF24">
    <property type="entry name" value="2-METHOXY-6-POLYPRENYL-1,4-BENZOQUINOL METHYLASE, MITOCHONDRIAL"/>
    <property type="match status" value="1"/>
</dbReference>
<dbReference type="CDD" id="cd02440">
    <property type="entry name" value="AdoMet_MTases"/>
    <property type="match status" value="1"/>
</dbReference>
<proteinExistence type="predicted"/>
<keyword evidence="2" id="KW-0489">Methyltransferase</keyword>
<dbReference type="OrthoDB" id="3366024at2"/>
<keyword evidence="3" id="KW-1185">Reference proteome</keyword>
<dbReference type="SUPFAM" id="SSF53335">
    <property type="entry name" value="S-adenosyl-L-methionine-dependent methyltransferases"/>
    <property type="match status" value="1"/>
</dbReference>
<dbReference type="Gene3D" id="3.40.50.150">
    <property type="entry name" value="Vaccinia Virus protein VP39"/>
    <property type="match status" value="1"/>
</dbReference>
<dbReference type="AlphaFoldDB" id="A0A5N0EDL8"/>
<evidence type="ECO:0000313" key="3">
    <source>
        <dbReference type="Proteomes" id="UP000323876"/>
    </source>
</evidence>
<evidence type="ECO:0000313" key="2">
    <source>
        <dbReference type="EMBL" id="KAA8886235.1"/>
    </source>
</evidence>
<accession>A0A5N0EDL8</accession>